<proteinExistence type="predicted"/>
<reference evidence="1" key="1">
    <citation type="submission" date="2019-08" db="EMBL/GenBank/DDBJ databases">
        <authorList>
            <person name="Kucharzyk K."/>
            <person name="Murdoch R.W."/>
            <person name="Higgins S."/>
            <person name="Loffler F."/>
        </authorList>
    </citation>
    <scope>NUCLEOTIDE SEQUENCE</scope>
</reference>
<dbReference type="EMBL" id="VSSQ01016075">
    <property type="protein sequence ID" value="MPM57065.1"/>
    <property type="molecule type" value="Genomic_DNA"/>
</dbReference>
<comment type="caution">
    <text evidence="1">The sequence shown here is derived from an EMBL/GenBank/DDBJ whole genome shotgun (WGS) entry which is preliminary data.</text>
</comment>
<name>A0A645AUY3_9ZZZZ</name>
<organism evidence="1">
    <name type="scientific">bioreactor metagenome</name>
    <dbReference type="NCBI Taxonomy" id="1076179"/>
    <lineage>
        <taxon>unclassified sequences</taxon>
        <taxon>metagenomes</taxon>
        <taxon>ecological metagenomes</taxon>
    </lineage>
</organism>
<dbReference type="AlphaFoldDB" id="A0A645AUY3"/>
<gene>
    <name evidence="1" type="ORF">SDC9_103883</name>
</gene>
<protein>
    <submittedName>
        <fullName evidence="1">Uncharacterized protein</fullName>
    </submittedName>
</protein>
<sequence length="454" mass="48992">MCYMYSVRGVRVDQHAVVEVEPANGLQSIGVGRTAADEAVTVGEALEFRGLGQIEVTLLGQLAAEQIGHPGSIAAEQIEDEPLEIGCLADVHGGAGRGCDLAGRTHPVAAGGEELVQHVVLVGGQDERVDRQSHLAGDVARADVAEVAGGHREADPLIVLRRHPQPQCYVVDHLRRQPRPVDRVDRTDVILRLEFGVGVDGLDGVLAVVEDTVERDVVNVGILQPEHLCLLEGTHATCRSEHVDTQPISATHRVLGGRAGVSAGRAHNGEMLIASVQFVGEQFSEQLHRHVLEGRGRTVGQMPEPQRSVPDPLDRHDAGRSELLRGVRAPADAQQVIAGNVVHEKTQHTMREYRVPLGGEHIAPTGQCRRVQLRVFGGYVQATIAGKTFEQDVAEAGRLRASRTASRDVSHKPSLSVLASRPMPMKHRGLRVDEAVSVDRVRRTVRRAGPVARG</sequence>
<accession>A0A645AUY3</accession>
<evidence type="ECO:0000313" key="1">
    <source>
        <dbReference type="EMBL" id="MPM57065.1"/>
    </source>
</evidence>